<dbReference type="SUPFAM" id="SSF52047">
    <property type="entry name" value="RNI-like"/>
    <property type="match status" value="2"/>
</dbReference>
<dbReference type="GO" id="GO:0019005">
    <property type="term" value="C:SCF ubiquitin ligase complex"/>
    <property type="evidence" value="ECO:0007669"/>
    <property type="project" value="TreeGrafter"/>
</dbReference>
<dbReference type="OrthoDB" id="423607at2759"/>
<evidence type="ECO:0000259" key="1">
    <source>
        <dbReference type="Pfam" id="PF25372"/>
    </source>
</evidence>
<dbReference type="AlphaFoldDB" id="A0A9D5CX00"/>
<evidence type="ECO:0000313" key="2">
    <source>
        <dbReference type="EMBL" id="KAJ0980634.1"/>
    </source>
</evidence>
<dbReference type="FunFam" id="3.80.10.10:FF:000276">
    <property type="entry name" value="F-box/LRR-repeat protein 3"/>
    <property type="match status" value="1"/>
</dbReference>
<organism evidence="2 3">
    <name type="scientific">Dioscorea zingiberensis</name>
    <dbReference type="NCBI Taxonomy" id="325984"/>
    <lineage>
        <taxon>Eukaryota</taxon>
        <taxon>Viridiplantae</taxon>
        <taxon>Streptophyta</taxon>
        <taxon>Embryophyta</taxon>
        <taxon>Tracheophyta</taxon>
        <taxon>Spermatophyta</taxon>
        <taxon>Magnoliopsida</taxon>
        <taxon>Liliopsida</taxon>
        <taxon>Dioscoreales</taxon>
        <taxon>Dioscoreaceae</taxon>
        <taxon>Dioscorea</taxon>
    </lineage>
</organism>
<dbReference type="SMART" id="SM00367">
    <property type="entry name" value="LRR_CC"/>
    <property type="match status" value="17"/>
</dbReference>
<dbReference type="Proteomes" id="UP001085076">
    <property type="component" value="Miscellaneous, Linkage group lg02"/>
</dbReference>
<dbReference type="PANTHER" id="PTHR13318">
    <property type="entry name" value="PARTNER OF PAIRED, ISOFORM B-RELATED"/>
    <property type="match status" value="1"/>
</dbReference>
<evidence type="ECO:0000313" key="3">
    <source>
        <dbReference type="Proteomes" id="UP001085076"/>
    </source>
</evidence>
<dbReference type="Pfam" id="PF13516">
    <property type="entry name" value="LRR_6"/>
    <property type="match status" value="1"/>
</dbReference>
<dbReference type="InterPro" id="IPR001611">
    <property type="entry name" value="Leu-rich_rpt"/>
</dbReference>
<accession>A0A9D5CX00</accession>
<dbReference type="InterPro" id="IPR057207">
    <property type="entry name" value="FBXL15_LRR"/>
</dbReference>
<sequence length="668" mass="72995">MNPNQPPTSILTVLSLDLLIQIIDHLLDPSDRKAVRLVSHAFLRAESLQRRTLNVLRREALVSLLRRYGAIERLDLSLCAGIDDSSLSLAVAGGAAATVRKVRLSRAGAVGWRGLAAIASGCPKLEAVDLSHCVGVGDREAAALAGVPGLKELKLDKCLKVTDVGLAKVAVGCPGLETLGIKWCLEISDVGIELLVKKCRELKDLDVSYLKVTDKSLQAIATLWKLKVFSMVGCNFVTDEGLRYLNNGNNSLREINVSRSHNLTSSGLVPVIEGHKSLEKLEAGYCFYDLEPLFLSKLSGLTYGFRTLKLDGSQISASSLQIIGANCKHLTKIGLSKCGGVTDEGVSELVSSCGDLDTVDLTCCHELTDDSLISIANSCSKLETLLLESCSLITEKGLNLIGTSCSNLQKIDLTDCNITDTALKGLSKCSGLMFLKVGLCPNVSDKGIVYIASSCRKLRELDLYRCIAVGDKGLAALVAGCKEIKKLNLCYCVRITDQGMSHLSHLEELTDIELRGLFRVTSLGITAIAIGCRSLVELDMKHCYSVDDAGFLALAQYSEYLRQMNITNCQISDVALRLLLRNLRYLQDAKLVHLPNVSKQGWDLALRACFDKLKKVKLPSELRYILSPVTIHMLQIRGCRIRWISKPLSRYEVPLQEILMGQKPQPFF</sequence>
<dbReference type="EMBL" id="JAGGNH010000002">
    <property type="protein sequence ID" value="KAJ0980634.1"/>
    <property type="molecule type" value="Genomic_DNA"/>
</dbReference>
<reference evidence="2" key="2">
    <citation type="journal article" date="2022" name="Hortic Res">
        <title>The genome of Dioscorea zingiberensis sheds light on the biosynthesis, origin and evolution of the medicinally important diosgenin saponins.</title>
        <authorList>
            <person name="Li Y."/>
            <person name="Tan C."/>
            <person name="Li Z."/>
            <person name="Guo J."/>
            <person name="Li S."/>
            <person name="Chen X."/>
            <person name="Wang C."/>
            <person name="Dai X."/>
            <person name="Yang H."/>
            <person name="Song W."/>
            <person name="Hou L."/>
            <person name="Xu J."/>
            <person name="Tong Z."/>
            <person name="Xu A."/>
            <person name="Yuan X."/>
            <person name="Wang W."/>
            <person name="Yang Q."/>
            <person name="Chen L."/>
            <person name="Sun Z."/>
            <person name="Wang K."/>
            <person name="Pan B."/>
            <person name="Chen J."/>
            <person name="Bao Y."/>
            <person name="Liu F."/>
            <person name="Qi X."/>
            <person name="Gang D.R."/>
            <person name="Wen J."/>
            <person name="Li J."/>
        </authorList>
    </citation>
    <scope>NUCLEOTIDE SEQUENCE</scope>
    <source>
        <strain evidence="2">Dzin_1.0</strain>
    </source>
</reference>
<proteinExistence type="predicted"/>
<comment type="caution">
    <text evidence="2">The sequence shown here is derived from an EMBL/GenBank/DDBJ whole genome shotgun (WGS) entry which is preliminary data.</text>
</comment>
<dbReference type="Pfam" id="PF25372">
    <property type="entry name" value="DUF7885"/>
    <property type="match status" value="1"/>
</dbReference>
<dbReference type="InterPro" id="IPR032675">
    <property type="entry name" value="LRR_dom_sf"/>
</dbReference>
<keyword evidence="3" id="KW-1185">Reference proteome</keyword>
<gene>
    <name evidence="2" type="ORF">J5N97_008889</name>
</gene>
<dbReference type="Gene3D" id="3.80.10.10">
    <property type="entry name" value="Ribonuclease Inhibitor"/>
    <property type="match status" value="3"/>
</dbReference>
<dbReference type="InterPro" id="IPR006553">
    <property type="entry name" value="Leu-rich_rpt_Cys-con_subtyp"/>
</dbReference>
<dbReference type="GO" id="GO:0031146">
    <property type="term" value="P:SCF-dependent proteasomal ubiquitin-dependent protein catabolic process"/>
    <property type="evidence" value="ECO:0007669"/>
    <property type="project" value="TreeGrafter"/>
</dbReference>
<feature type="domain" description="F-box/LRR-repeat protein 15-like leucin rich repeat" evidence="1">
    <location>
        <begin position="407"/>
        <end position="577"/>
    </location>
</feature>
<name>A0A9D5CX00_9LILI</name>
<reference evidence="2" key="1">
    <citation type="submission" date="2021-03" db="EMBL/GenBank/DDBJ databases">
        <authorList>
            <person name="Li Z."/>
            <person name="Yang C."/>
        </authorList>
    </citation>
    <scope>NUCLEOTIDE SEQUENCE</scope>
    <source>
        <strain evidence="2">Dzin_1.0</strain>
        <tissue evidence="2">Leaf</tissue>
    </source>
</reference>
<protein>
    <recommendedName>
        <fullName evidence="1">F-box/LRR-repeat protein 15-like leucin rich repeat domain-containing protein</fullName>
    </recommendedName>
</protein>